<evidence type="ECO:0000313" key="5">
    <source>
        <dbReference type="Proteomes" id="UP000663864"/>
    </source>
</evidence>
<dbReference type="InterPro" id="IPR000608">
    <property type="entry name" value="UBC"/>
</dbReference>
<dbReference type="Gene3D" id="3.10.110.10">
    <property type="entry name" value="Ubiquitin Conjugating Enzyme"/>
    <property type="match status" value="1"/>
</dbReference>
<dbReference type="EMBL" id="CAJNOU010008971">
    <property type="protein sequence ID" value="CAF1542450.1"/>
    <property type="molecule type" value="Genomic_DNA"/>
</dbReference>
<evidence type="ECO:0000259" key="1">
    <source>
        <dbReference type="PROSITE" id="PS50127"/>
    </source>
</evidence>
<organism evidence="2 5">
    <name type="scientific">Rotaria sordida</name>
    <dbReference type="NCBI Taxonomy" id="392033"/>
    <lineage>
        <taxon>Eukaryota</taxon>
        <taxon>Metazoa</taxon>
        <taxon>Spiralia</taxon>
        <taxon>Gnathifera</taxon>
        <taxon>Rotifera</taxon>
        <taxon>Eurotatoria</taxon>
        <taxon>Bdelloidea</taxon>
        <taxon>Philodinida</taxon>
        <taxon>Philodinidae</taxon>
        <taxon>Rotaria</taxon>
    </lineage>
</organism>
<gene>
    <name evidence="4" type="ORF">JBS370_LOCUS35397</name>
    <name evidence="3" type="ORF">SEV965_LOCUS38215</name>
    <name evidence="2" type="ORF">ZHD862_LOCUS37624</name>
</gene>
<dbReference type="Proteomes" id="UP000663864">
    <property type="component" value="Unassembled WGS sequence"/>
</dbReference>
<evidence type="ECO:0000313" key="4">
    <source>
        <dbReference type="EMBL" id="CAF4178695.1"/>
    </source>
</evidence>
<protein>
    <recommendedName>
        <fullName evidence="1">UBC core domain-containing protein</fullName>
    </recommendedName>
</protein>
<reference evidence="2" key="1">
    <citation type="submission" date="2021-02" db="EMBL/GenBank/DDBJ databases">
        <authorList>
            <person name="Nowell W R."/>
        </authorList>
    </citation>
    <scope>NUCLEOTIDE SEQUENCE</scope>
</reference>
<dbReference type="PROSITE" id="PS50127">
    <property type="entry name" value="UBC_2"/>
    <property type="match status" value="1"/>
</dbReference>
<dbReference type="SUPFAM" id="SSF54495">
    <property type="entry name" value="UBC-like"/>
    <property type="match status" value="1"/>
</dbReference>
<dbReference type="EMBL" id="CAJOBD010012279">
    <property type="protein sequence ID" value="CAF4178695.1"/>
    <property type="molecule type" value="Genomic_DNA"/>
</dbReference>
<accession>A0A815TEK2</accession>
<feature type="non-terminal residue" evidence="2">
    <location>
        <position position="1"/>
    </location>
</feature>
<dbReference type="EMBL" id="CAJNOT010007336">
    <property type="protein sequence ID" value="CAF1504873.1"/>
    <property type="molecule type" value="Genomic_DNA"/>
</dbReference>
<dbReference type="InterPro" id="IPR016135">
    <property type="entry name" value="UBQ-conjugating_enzyme/RWD"/>
</dbReference>
<evidence type="ECO:0000313" key="3">
    <source>
        <dbReference type="EMBL" id="CAF1542450.1"/>
    </source>
</evidence>
<feature type="domain" description="UBC core" evidence="1">
    <location>
        <begin position="1"/>
        <end position="30"/>
    </location>
</feature>
<dbReference type="AlphaFoldDB" id="A0A815TEK2"/>
<proteinExistence type="predicted"/>
<dbReference type="Proteomes" id="UP000663836">
    <property type="component" value="Unassembled WGS sequence"/>
</dbReference>
<name>A0A815TEK2_9BILA</name>
<sequence>PDDTPYSNRCFVFYVYFTNEYPTTPSSIYL</sequence>
<comment type="caution">
    <text evidence="2">The sequence shown here is derived from an EMBL/GenBank/DDBJ whole genome shotgun (WGS) entry which is preliminary data.</text>
</comment>
<evidence type="ECO:0000313" key="2">
    <source>
        <dbReference type="EMBL" id="CAF1504873.1"/>
    </source>
</evidence>
<dbReference type="Proteomes" id="UP000663889">
    <property type="component" value="Unassembled WGS sequence"/>
</dbReference>